<evidence type="ECO:0000313" key="2">
    <source>
        <dbReference type="Proteomes" id="UP000018426"/>
    </source>
</evidence>
<organism evidence="1 2">
    <name type="scientific">Acinetobacter parvus NIPH 1103</name>
    <dbReference type="NCBI Taxonomy" id="1217671"/>
    <lineage>
        <taxon>Bacteria</taxon>
        <taxon>Pseudomonadati</taxon>
        <taxon>Pseudomonadota</taxon>
        <taxon>Gammaproteobacteria</taxon>
        <taxon>Moraxellales</taxon>
        <taxon>Moraxellaceae</taxon>
        <taxon>Acinetobacter</taxon>
    </lineage>
</organism>
<protein>
    <submittedName>
        <fullName evidence="1">Uncharacterized protein</fullName>
    </submittedName>
</protein>
<dbReference type="EMBL" id="APOL01000043">
    <property type="protein sequence ID" value="ENU32357.1"/>
    <property type="molecule type" value="Genomic_DNA"/>
</dbReference>
<proteinExistence type="predicted"/>
<gene>
    <name evidence="1" type="ORF">F989_02708</name>
</gene>
<evidence type="ECO:0000313" key="1">
    <source>
        <dbReference type="EMBL" id="ENU32357.1"/>
    </source>
</evidence>
<sequence>MIDSQSVKNTDTARDKGYDAGKKIQALKDILLLILKVSRMEYWLRQQIKQIVKVR</sequence>
<dbReference type="HOGENOM" id="CLU_3021347_0_0_6"/>
<name>N8RE37_9GAMM</name>
<accession>N8RE37</accession>
<dbReference type="Proteomes" id="UP000018426">
    <property type="component" value="Unassembled WGS sequence"/>
</dbReference>
<comment type="caution">
    <text evidence="1">The sequence shown here is derived from an EMBL/GenBank/DDBJ whole genome shotgun (WGS) entry which is preliminary data.</text>
</comment>
<dbReference type="PATRIC" id="fig|1217671.3.peg.2662"/>
<dbReference type="AlphaFoldDB" id="N8RE37"/>
<reference evidence="1 2" key="1">
    <citation type="submission" date="2013-02" db="EMBL/GenBank/DDBJ databases">
        <title>The Genome Sequence of Acinetobacter parvus NIPH 1103.</title>
        <authorList>
            <consortium name="The Broad Institute Genome Sequencing Platform"/>
            <consortium name="The Broad Institute Genome Sequencing Center for Infectious Disease"/>
            <person name="Cerqueira G."/>
            <person name="Feldgarden M."/>
            <person name="Courvalin P."/>
            <person name="Perichon B."/>
            <person name="Grillot-Courvalin C."/>
            <person name="Clermont D."/>
            <person name="Rocha E."/>
            <person name="Yoon E.-J."/>
            <person name="Nemec A."/>
            <person name="Walker B."/>
            <person name="Young S.K."/>
            <person name="Zeng Q."/>
            <person name="Gargeya S."/>
            <person name="Fitzgerald M."/>
            <person name="Haas B."/>
            <person name="Abouelleil A."/>
            <person name="Alvarado L."/>
            <person name="Arachchi H.M."/>
            <person name="Berlin A.M."/>
            <person name="Chapman S.B."/>
            <person name="Dewar J."/>
            <person name="Goldberg J."/>
            <person name="Griggs A."/>
            <person name="Gujja S."/>
            <person name="Hansen M."/>
            <person name="Howarth C."/>
            <person name="Imamovic A."/>
            <person name="Larimer J."/>
            <person name="McCowan C."/>
            <person name="Murphy C."/>
            <person name="Neiman D."/>
            <person name="Pearson M."/>
            <person name="Priest M."/>
            <person name="Roberts A."/>
            <person name="Saif S."/>
            <person name="Shea T."/>
            <person name="Sisk P."/>
            <person name="Sykes S."/>
            <person name="Wortman J."/>
            <person name="Nusbaum C."/>
            <person name="Birren B."/>
        </authorList>
    </citation>
    <scope>NUCLEOTIDE SEQUENCE [LARGE SCALE GENOMIC DNA]</scope>
    <source>
        <strain evidence="1 2">NIPH 1103</strain>
    </source>
</reference>